<dbReference type="InterPro" id="IPR005888">
    <property type="entry name" value="dTDP_Gluc_deHydtase"/>
</dbReference>
<name>A0A381NZ49_9ZZZZ</name>
<dbReference type="InterPro" id="IPR016040">
    <property type="entry name" value="NAD(P)-bd_dom"/>
</dbReference>
<gene>
    <name evidence="5" type="ORF">METZ01_LOCUS12328</name>
</gene>
<dbReference type="GO" id="GO:0008460">
    <property type="term" value="F:dTDP-glucose 4,6-dehydratase activity"/>
    <property type="evidence" value="ECO:0007669"/>
    <property type="project" value="InterPro"/>
</dbReference>
<accession>A0A381NZ49</accession>
<dbReference type="InterPro" id="IPR036291">
    <property type="entry name" value="NAD(P)-bd_dom_sf"/>
</dbReference>
<keyword evidence="2" id="KW-0520">NAD</keyword>
<keyword evidence="3" id="KW-0456">Lyase</keyword>
<evidence type="ECO:0000313" key="5">
    <source>
        <dbReference type="EMBL" id="SUZ59474.1"/>
    </source>
</evidence>
<dbReference type="SUPFAM" id="SSF51735">
    <property type="entry name" value="NAD(P)-binding Rossmann-fold domains"/>
    <property type="match status" value="1"/>
</dbReference>
<dbReference type="Gene3D" id="3.90.25.10">
    <property type="entry name" value="UDP-galactose 4-epimerase, domain 1"/>
    <property type="match status" value="1"/>
</dbReference>
<proteinExistence type="predicted"/>
<dbReference type="GO" id="GO:0009225">
    <property type="term" value="P:nucleotide-sugar metabolic process"/>
    <property type="evidence" value="ECO:0007669"/>
    <property type="project" value="InterPro"/>
</dbReference>
<comment type="cofactor">
    <cofactor evidence="1">
        <name>NAD(+)</name>
        <dbReference type="ChEBI" id="CHEBI:57540"/>
    </cofactor>
</comment>
<feature type="domain" description="NAD(P)-binding" evidence="4">
    <location>
        <begin position="42"/>
        <end position="361"/>
    </location>
</feature>
<dbReference type="NCBIfam" id="TIGR01181">
    <property type="entry name" value="dTDP_gluc_dehyt"/>
    <property type="match status" value="1"/>
</dbReference>
<dbReference type="Pfam" id="PF16363">
    <property type="entry name" value="GDP_Man_Dehyd"/>
    <property type="match status" value="1"/>
</dbReference>
<organism evidence="5">
    <name type="scientific">marine metagenome</name>
    <dbReference type="NCBI Taxonomy" id="408172"/>
    <lineage>
        <taxon>unclassified sequences</taxon>
        <taxon>metagenomes</taxon>
        <taxon>ecological metagenomes</taxon>
    </lineage>
</organism>
<evidence type="ECO:0000256" key="2">
    <source>
        <dbReference type="ARBA" id="ARBA00023027"/>
    </source>
</evidence>
<dbReference type="PANTHER" id="PTHR43000">
    <property type="entry name" value="DTDP-D-GLUCOSE 4,6-DEHYDRATASE-RELATED"/>
    <property type="match status" value="1"/>
</dbReference>
<dbReference type="EMBL" id="UINC01000680">
    <property type="protein sequence ID" value="SUZ59474.1"/>
    <property type="molecule type" value="Genomic_DNA"/>
</dbReference>
<reference evidence="5" key="1">
    <citation type="submission" date="2018-05" db="EMBL/GenBank/DDBJ databases">
        <authorList>
            <person name="Lanie J.A."/>
            <person name="Ng W.-L."/>
            <person name="Kazmierczak K.M."/>
            <person name="Andrzejewski T.M."/>
            <person name="Davidsen T.M."/>
            <person name="Wayne K.J."/>
            <person name="Tettelin H."/>
            <person name="Glass J.I."/>
            <person name="Rusch D."/>
            <person name="Podicherti R."/>
            <person name="Tsui H.-C.T."/>
            <person name="Winkler M.E."/>
        </authorList>
    </citation>
    <scope>NUCLEOTIDE SEQUENCE</scope>
</reference>
<dbReference type="CDD" id="cd05246">
    <property type="entry name" value="dTDP_GD_SDR_e"/>
    <property type="match status" value="1"/>
</dbReference>
<evidence type="ECO:0000256" key="3">
    <source>
        <dbReference type="ARBA" id="ARBA00023239"/>
    </source>
</evidence>
<feature type="non-terminal residue" evidence="5">
    <location>
        <position position="1"/>
    </location>
</feature>
<sequence length="390" mass="43997">VDCIVQYLENTGSNAYTSDKMPSAFPAPVVLTPIFTEMKTYFITGGAGFIGGNFIINLMKAGQAKVINFDKLTYAGNLDTLAFLKSDPDYKFIQGDICDREKLTRIFESYEIDVVVHFAAESHVDRSIDTPGDFIQTNVVGTFELLEAAKLYVESKVLNRKKNFRFLHVSTDEVYGSLGETGLFTEETPYAPNSPYAASKASSDHLVRAYFKTFGLPVLTTNCSNNYGPYQFPEKLLPLMIFNALKGDPLPIYGDGKQVRDWLFVEDHCKAILHVLEKGKVGQVYNIGGHNEKTNLEVVQILCKILDELVPDSKFRPHKNLIQYVTDRPGHDRRYAIDASKIQNQLGWKPQESFESGLRKTVQWYLGNKDWIDRVMSGAYRGERLGLEKP</sequence>
<evidence type="ECO:0000259" key="4">
    <source>
        <dbReference type="Pfam" id="PF16363"/>
    </source>
</evidence>
<protein>
    <recommendedName>
        <fullName evidence="4">NAD(P)-binding domain-containing protein</fullName>
    </recommendedName>
</protein>
<dbReference type="AlphaFoldDB" id="A0A381NZ49"/>
<dbReference type="Gene3D" id="3.40.50.720">
    <property type="entry name" value="NAD(P)-binding Rossmann-like Domain"/>
    <property type="match status" value="1"/>
</dbReference>
<evidence type="ECO:0000256" key="1">
    <source>
        <dbReference type="ARBA" id="ARBA00001911"/>
    </source>
</evidence>